<comment type="caution">
    <text evidence="1">The sequence shown here is derived from an EMBL/GenBank/DDBJ whole genome shotgun (WGS) entry which is preliminary data.</text>
</comment>
<organism evidence="1 2">
    <name type="scientific">Cercospora kikuchii</name>
    <dbReference type="NCBI Taxonomy" id="84275"/>
    <lineage>
        <taxon>Eukaryota</taxon>
        <taxon>Fungi</taxon>
        <taxon>Dikarya</taxon>
        <taxon>Ascomycota</taxon>
        <taxon>Pezizomycotina</taxon>
        <taxon>Dothideomycetes</taxon>
        <taxon>Dothideomycetidae</taxon>
        <taxon>Mycosphaerellales</taxon>
        <taxon>Mycosphaerellaceae</taxon>
        <taxon>Cercospora</taxon>
    </lineage>
</organism>
<reference evidence="1 2" key="1">
    <citation type="submission" date="2021-01" db="EMBL/GenBank/DDBJ databases">
        <title>Cercospora kikuchii MAFF 305040 whole genome shotgun sequence.</title>
        <authorList>
            <person name="Kashiwa T."/>
            <person name="Suzuki T."/>
        </authorList>
    </citation>
    <scope>NUCLEOTIDE SEQUENCE [LARGE SCALE GENOMIC DNA]</scope>
    <source>
        <strain evidence="1 2">MAFF 305040</strain>
    </source>
</reference>
<evidence type="ECO:0000313" key="2">
    <source>
        <dbReference type="Proteomes" id="UP000825890"/>
    </source>
</evidence>
<dbReference type="AlphaFoldDB" id="A0A9P3CTF3"/>
<dbReference type="RefSeq" id="XP_044661744.1">
    <property type="nucleotide sequence ID" value="XM_044805809.1"/>
</dbReference>
<dbReference type="EMBL" id="BOLY01000007">
    <property type="protein sequence ID" value="GIZ47257.1"/>
    <property type="molecule type" value="Genomic_DNA"/>
</dbReference>
<sequence length="240" mass="27765">MAATPNAQYSVAATRVFGTMELLEMILLDVAHAEIDLPESTLSKPRHRNVYIRLPIILRAVNRDFRNTIDGSSQLLRLRLKAVPPQATRGYFDFDFRSTLSPEDFGPLHWLQEQHRSFAFINQSYIRDGVLRLRLIILDTVLSDREDRMSESVNGSWREVPWSTNWDLVSKVELEMYYEVISACRRKSRTFELGSHDLESEPTLGTLFDTFHRAKAAIRTEKEVKAAEMVAMEKKSRSMR</sequence>
<keyword evidence="2" id="KW-1185">Reference proteome</keyword>
<name>A0A9P3CTF3_9PEZI</name>
<dbReference type="OrthoDB" id="3650500at2759"/>
<accession>A0A9P3CTF3</accession>
<protein>
    <submittedName>
        <fullName evidence="1">Uncharacterized protein</fullName>
    </submittedName>
</protein>
<dbReference type="GeneID" id="68295929"/>
<gene>
    <name evidence="1" type="ORF">CKM354_001035400</name>
</gene>
<dbReference type="Proteomes" id="UP000825890">
    <property type="component" value="Unassembled WGS sequence"/>
</dbReference>
<proteinExistence type="predicted"/>
<evidence type="ECO:0000313" key="1">
    <source>
        <dbReference type="EMBL" id="GIZ47257.1"/>
    </source>
</evidence>